<gene>
    <name evidence="1" type="ORF">CDAR_226631</name>
</gene>
<reference evidence="1 2" key="1">
    <citation type="submission" date="2021-06" db="EMBL/GenBank/DDBJ databases">
        <title>Caerostris darwini draft genome.</title>
        <authorList>
            <person name="Kono N."/>
            <person name="Arakawa K."/>
        </authorList>
    </citation>
    <scope>NUCLEOTIDE SEQUENCE [LARGE SCALE GENOMIC DNA]</scope>
</reference>
<dbReference type="AlphaFoldDB" id="A0AAV4Q8H1"/>
<evidence type="ECO:0000313" key="2">
    <source>
        <dbReference type="Proteomes" id="UP001054837"/>
    </source>
</evidence>
<protein>
    <submittedName>
        <fullName evidence="1">Uncharacterized protein</fullName>
    </submittedName>
</protein>
<dbReference type="Proteomes" id="UP001054837">
    <property type="component" value="Unassembled WGS sequence"/>
</dbReference>
<name>A0AAV4Q8H1_9ARAC</name>
<accession>A0AAV4Q8H1</accession>
<comment type="caution">
    <text evidence="1">The sequence shown here is derived from an EMBL/GenBank/DDBJ whole genome shotgun (WGS) entry which is preliminary data.</text>
</comment>
<dbReference type="EMBL" id="BPLQ01004157">
    <property type="protein sequence ID" value="GIY05983.1"/>
    <property type="molecule type" value="Genomic_DNA"/>
</dbReference>
<proteinExistence type="predicted"/>
<keyword evidence="2" id="KW-1185">Reference proteome</keyword>
<evidence type="ECO:0000313" key="1">
    <source>
        <dbReference type="EMBL" id="GIY05983.1"/>
    </source>
</evidence>
<organism evidence="1 2">
    <name type="scientific">Caerostris darwini</name>
    <dbReference type="NCBI Taxonomy" id="1538125"/>
    <lineage>
        <taxon>Eukaryota</taxon>
        <taxon>Metazoa</taxon>
        <taxon>Ecdysozoa</taxon>
        <taxon>Arthropoda</taxon>
        <taxon>Chelicerata</taxon>
        <taxon>Arachnida</taxon>
        <taxon>Araneae</taxon>
        <taxon>Araneomorphae</taxon>
        <taxon>Entelegynae</taxon>
        <taxon>Araneoidea</taxon>
        <taxon>Araneidae</taxon>
        <taxon>Caerostris</taxon>
    </lineage>
</organism>
<sequence>MHTYISAAQFSAGRRTLRNFYDAHTVVNRILQRAILTSFYSGVEFRSSSRAVSKSVDGSFLPQSRVHLLPIKYTFVNKEMRCSYIIKNDVVEAEACQNVSELQSLKTFIGRGISETISTKCPTIGFKVSNNLLPAFRWKRMHTYISAGRAQFSAGRRTLRNFYDAHTVVNYVVQRAILSSFYSGVEFKSSSRAVSKSADGSFLPQTRVHLLPIKHTFVNNNAVLVYIRRNLRNFYDAHTVVNHILQRAILSSFYSGVEFKSSTRAVSKGVDGSFLPLD</sequence>